<sequence>MTGFHSCYLEQLRFCYRVLEDWVRHNHLRPFPDSASVSSPDTAATMVGRLNTNGHSLTGRLPAGWPLANSIYSICQTPVLALPPRLATIAVSAAMAKDTGGVMGSSPPGARLTHPRLVGDAHFDAERVSHLPDANSSNVGDLHEVEANSQTQVPTFYRYFEDELHYLAAKPF</sequence>
<dbReference type="AlphaFoldDB" id="A0A448XCV9"/>
<evidence type="ECO:0000313" key="1">
    <source>
        <dbReference type="EMBL" id="VEL33856.1"/>
    </source>
</evidence>
<name>A0A448XCV9_9PLAT</name>
<evidence type="ECO:0000313" key="2">
    <source>
        <dbReference type="Proteomes" id="UP000784294"/>
    </source>
</evidence>
<proteinExistence type="predicted"/>
<protein>
    <submittedName>
        <fullName evidence="1">Uncharacterized protein</fullName>
    </submittedName>
</protein>
<reference evidence="1" key="1">
    <citation type="submission" date="2018-11" db="EMBL/GenBank/DDBJ databases">
        <authorList>
            <consortium name="Pathogen Informatics"/>
        </authorList>
    </citation>
    <scope>NUCLEOTIDE SEQUENCE</scope>
</reference>
<organism evidence="1 2">
    <name type="scientific">Protopolystoma xenopodis</name>
    <dbReference type="NCBI Taxonomy" id="117903"/>
    <lineage>
        <taxon>Eukaryota</taxon>
        <taxon>Metazoa</taxon>
        <taxon>Spiralia</taxon>
        <taxon>Lophotrochozoa</taxon>
        <taxon>Platyhelminthes</taxon>
        <taxon>Monogenea</taxon>
        <taxon>Polyopisthocotylea</taxon>
        <taxon>Polystomatidea</taxon>
        <taxon>Polystomatidae</taxon>
        <taxon>Protopolystoma</taxon>
    </lineage>
</organism>
<accession>A0A448XCV9</accession>
<dbReference type="EMBL" id="CAAALY010246555">
    <property type="protein sequence ID" value="VEL33856.1"/>
    <property type="molecule type" value="Genomic_DNA"/>
</dbReference>
<comment type="caution">
    <text evidence="1">The sequence shown here is derived from an EMBL/GenBank/DDBJ whole genome shotgun (WGS) entry which is preliminary data.</text>
</comment>
<dbReference type="Proteomes" id="UP000784294">
    <property type="component" value="Unassembled WGS sequence"/>
</dbReference>
<keyword evidence="2" id="KW-1185">Reference proteome</keyword>
<gene>
    <name evidence="1" type="ORF">PXEA_LOCUS27296</name>
</gene>